<reference evidence="6 7" key="1">
    <citation type="submission" date="2023-10" db="EMBL/GenBank/DDBJ databases">
        <title>Genome-Wide Identification Analysis in wild type Solanum Pinnatisectum Reveals Some Genes Defensing Phytophthora Infestans.</title>
        <authorList>
            <person name="Sun C."/>
        </authorList>
    </citation>
    <scope>NUCLEOTIDE SEQUENCE [LARGE SCALE GENOMIC DNA]</scope>
    <source>
        <strain evidence="6">LQN</strain>
        <tissue evidence="6">Leaf</tissue>
    </source>
</reference>
<dbReference type="EMBL" id="JAWPEI010000006">
    <property type="protein sequence ID" value="KAK4723331.1"/>
    <property type="molecule type" value="Genomic_DNA"/>
</dbReference>
<dbReference type="GO" id="GO:0046872">
    <property type="term" value="F:metal ion binding"/>
    <property type="evidence" value="ECO:0007669"/>
    <property type="project" value="UniProtKB-KW"/>
</dbReference>
<dbReference type="GO" id="GO:0004161">
    <property type="term" value="F:dimethylallyltranstransferase activity"/>
    <property type="evidence" value="ECO:0007669"/>
    <property type="project" value="TreeGrafter"/>
</dbReference>
<organism evidence="6 7">
    <name type="scientific">Solanum pinnatisectum</name>
    <name type="common">tansyleaf nightshade</name>
    <dbReference type="NCBI Taxonomy" id="50273"/>
    <lineage>
        <taxon>Eukaryota</taxon>
        <taxon>Viridiplantae</taxon>
        <taxon>Streptophyta</taxon>
        <taxon>Embryophyta</taxon>
        <taxon>Tracheophyta</taxon>
        <taxon>Spermatophyta</taxon>
        <taxon>Magnoliopsida</taxon>
        <taxon>eudicotyledons</taxon>
        <taxon>Gunneridae</taxon>
        <taxon>Pentapetalae</taxon>
        <taxon>asterids</taxon>
        <taxon>lamiids</taxon>
        <taxon>Solanales</taxon>
        <taxon>Solanaceae</taxon>
        <taxon>Solanoideae</taxon>
        <taxon>Solaneae</taxon>
        <taxon>Solanum</taxon>
    </lineage>
</organism>
<keyword evidence="3" id="KW-0808">Transferase</keyword>
<dbReference type="PANTHER" id="PTHR11525">
    <property type="entry name" value="FARNESYL-PYROPHOSPHATE SYNTHETASE"/>
    <property type="match status" value="1"/>
</dbReference>
<comment type="cofactor">
    <cofactor evidence="1">
        <name>Mg(2+)</name>
        <dbReference type="ChEBI" id="CHEBI:18420"/>
    </cofactor>
</comment>
<dbReference type="AlphaFoldDB" id="A0AAV9LCJ0"/>
<comment type="caution">
    <text evidence="6">The sequence shown here is derived from an EMBL/GenBank/DDBJ whole genome shotgun (WGS) entry which is preliminary data.</text>
</comment>
<dbReference type="GO" id="GO:0005737">
    <property type="term" value="C:cytoplasm"/>
    <property type="evidence" value="ECO:0007669"/>
    <property type="project" value="TreeGrafter"/>
</dbReference>
<comment type="similarity">
    <text evidence="2">Belongs to the FPP/GGPP synthase family.</text>
</comment>
<gene>
    <name evidence="6" type="ORF">R3W88_026110</name>
</gene>
<dbReference type="GO" id="GO:0004337">
    <property type="term" value="F:(2E,6E)-farnesyl diphosphate synthase activity"/>
    <property type="evidence" value="ECO:0007669"/>
    <property type="project" value="TreeGrafter"/>
</dbReference>
<keyword evidence="7" id="KW-1185">Reference proteome</keyword>
<dbReference type="Pfam" id="PF00348">
    <property type="entry name" value="polyprenyl_synt"/>
    <property type="match status" value="1"/>
</dbReference>
<accession>A0AAV9LCJ0</accession>
<dbReference type="InterPro" id="IPR000092">
    <property type="entry name" value="Polyprenyl_synt"/>
</dbReference>
<sequence>MSDLTAEFVGVYEKLKADILKDLDINLTNGACDWVAKMLDHNLLGGKLNRGLSAIDSYSLLKEGKQLTSEEIIQISSLGWCIEWVGMIAVNDGILLCNHIAVILKKYFRGKPYYVDLLELFNEVEFQTASGQMIDLITTQERDLSKYSLAMWHVHFLWPERILTIMLMPRTYSSKWEYISKFSPL</sequence>
<dbReference type="InterPro" id="IPR008949">
    <property type="entry name" value="Isoprenoid_synthase_dom_sf"/>
</dbReference>
<dbReference type="Proteomes" id="UP001311915">
    <property type="component" value="Unassembled WGS sequence"/>
</dbReference>
<evidence type="ECO:0000256" key="2">
    <source>
        <dbReference type="ARBA" id="ARBA00006706"/>
    </source>
</evidence>
<dbReference type="PANTHER" id="PTHR11525:SF18">
    <property type="entry name" value="DIMETHYLALLYLTRANSFERASE"/>
    <property type="match status" value="1"/>
</dbReference>
<evidence type="ECO:0000313" key="7">
    <source>
        <dbReference type="Proteomes" id="UP001311915"/>
    </source>
</evidence>
<name>A0AAV9LCJ0_9SOLN</name>
<dbReference type="InterPro" id="IPR039702">
    <property type="entry name" value="FPS1-like"/>
</dbReference>
<evidence type="ECO:0000256" key="1">
    <source>
        <dbReference type="ARBA" id="ARBA00001946"/>
    </source>
</evidence>
<evidence type="ECO:0000256" key="5">
    <source>
        <dbReference type="ARBA" id="ARBA00022842"/>
    </source>
</evidence>
<protein>
    <submittedName>
        <fullName evidence="6">Uncharacterized protein</fullName>
    </submittedName>
</protein>
<evidence type="ECO:0000256" key="3">
    <source>
        <dbReference type="ARBA" id="ARBA00022679"/>
    </source>
</evidence>
<dbReference type="Gene3D" id="1.10.600.10">
    <property type="entry name" value="Farnesyl Diphosphate Synthase"/>
    <property type="match status" value="2"/>
</dbReference>
<proteinExistence type="inferred from homology"/>
<evidence type="ECO:0000313" key="6">
    <source>
        <dbReference type="EMBL" id="KAK4723331.1"/>
    </source>
</evidence>
<keyword evidence="5" id="KW-0460">Magnesium</keyword>
<evidence type="ECO:0000256" key="4">
    <source>
        <dbReference type="ARBA" id="ARBA00022723"/>
    </source>
</evidence>
<dbReference type="SUPFAM" id="SSF48576">
    <property type="entry name" value="Terpenoid synthases"/>
    <property type="match status" value="1"/>
</dbReference>
<keyword evidence="4" id="KW-0479">Metal-binding</keyword>
<dbReference type="GO" id="GO:0045337">
    <property type="term" value="P:farnesyl diphosphate biosynthetic process"/>
    <property type="evidence" value="ECO:0007669"/>
    <property type="project" value="TreeGrafter"/>
</dbReference>